<feature type="region of interest" description="Disordered" evidence="1">
    <location>
        <begin position="129"/>
        <end position="150"/>
    </location>
</feature>
<feature type="region of interest" description="Disordered" evidence="1">
    <location>
        <begin position="59"/>
        <end position="90"/>
    </location>
</feature>
<accession>A0ABT5VCB7</accession>
<name>A0ABT5VCB7_9BACI</name>
<comment type="caution">
    <text evidence="2">The sequence shown here is derived from an EMBL/GenBank/DDBJ whole genome shotgun (WGS) entry which is preliminary data.</text>
</comment>
<proteinExistence type="predicted"/>
<gene>
    <name evidence="2" type="ORF">N7Z68_06815</name>
</gene>
<evidence type="ECO:0000313" key="3">
    <source>
        <dbReference type="Proteomes" id="UP001148125"/>
    </source>
</evidence>
<evidence type="ECO:0000313" key="2">
    <source>
        <dbReference type="EMBL" id="MDE5413092.1"/>
    </source>
</evidence>
<keyword evidence="3" id="KW-1185">Reference proteome</keyword>
<dbReference type="Pfam" id="PF14071">
    <property type="entry name" value="YlbD_coat"/>
    <property type="match status" value="1"/>
</dbReference>
<organism evidence="2 3">
    <name type="scientific">Alkalihalobacterium chitinilyticum</name>
    <dbReference type="NCBI Taxonomy" id="2980103"/>
    <lineage>
        <taxon>Bacteria</taxon>
        <taxon>Bacillati</taxon>
        <taxon>Bacillota</taxon>
        <taxon>Bacilli</taxon>
        <taxon>Bacillales</taxon>
        <taxon>Bacillaceae</taxon>
        <taxon>Alkalihalobacterium</taxon>
    </lineage>
</organism>
<evidence type="ECO:0000256" key="1">
    <source>
        <dbReference type="SAM" id="MobiDB-lite"/>
    </source>
</evidence>
<dbReference type="InterPro" id="IPR025953">
    <property type="entry name" value="YlbD_coat"/>
</dbReference>
<dbReference type="EMBL" id="JAOTPO010000003">
    <property type="protein sequence ID" value="MDE5413092.1"/>
    <property type="molecule type" value="Genomic_DNA"/>
</dbReference>
<sequence length="150" mass="17311">MPTDSSKLHPSVQQFKHFVKEHPLLIKEVRSGNKTWQEYYEEWTLLGADHPNWERYRKAGKENTYDSESAEKEKENPSNEKSENEEGSSSITAANILGMLKNINFNDLQHHMAQVSSVISNVQGLMQSFQGKNQPNQPPPQDDPFSFRRH</sequence>
<dbReference type="RefSeq" id="WP_275117708.1">
    <property type="nucleotide sequence ID" value="NZ_JAOTPO010000003.1"/>
</dbReference>
<dbReference type="Proteomes" id="UP001148125">
    <property type="component" value="Unassembled WGS sequence"/>
</dbReference>
<reference evidence="2" key="1">
    <citation type="submission" date="2024-05" db="EMBL/GenBank/DDBJ databases">
        <title>Alkalihalobacillus sp. strain MEB203 novel alkaliphilic bacterium from Lonar Lake, India.</title>
        <authorList>
            <person name="Joshi A."/>
            <person name="Thite S."/>
            <person name="Mengade P."/>
        </authorList>
    </citation>
    <scope>NUCLEOTIDE SEQUENCE</scope>
    <source>
        <strain evidence="2">MEB 203</strain>
    </source>
</reference>
<protein>
    <submittedName>
        <fullName evidence="2">YlbD family protein</fullName>
    </submittedName>
</protein>
<feature type="compositionally biased region" description="Basic and acidic residues" evidence="1">
    <location>
        <begin position="59"/>
        <end position="84"/>
    </location>
</feature>